<name>N1PG93_DOTSN</name>
<sequence length="223" mass="26090">MITLANTAPRSVLDMPAEIRNMIYSFCLTCSNHESPVDRRSSRSPRINFSLTCCRIRAETMQMYLRVCQQYWNTTQFVIDMTDHQEPARDNAAVMVLEPQPYFNNIQRLRLLARRSNARDSLHATSEMTAELGVWRVTKKWSDPVMHRYDAHAVVWHKMQLQDRGRGSPTRMEFRGSIEKARERLERLSKFGASRVCTRYEHIMSVLGYVARFQGFPLLLLED</sequence>
<reference evidence="3" key="1">
    <citation type="journal article" date="2012" name="PLoS Genet.">
        <title>The genomes of the fungal plant pathogens Cladosporium fulvum and Dothistroma septosporum reveal adaptation to different hosts and lifestyles but also signatures of common ancestry.</title>
        <authorList>
            <person name="de Wit P.J.G.M."/>
            <person name="van der Burgt A."/>
            <person name="Oekmen B."/>
            <person name="Stergiopoulos I."/>
            <person name="Abd-Elsalam K.A."/>
            <person name="Aerts A.L."/>
            <person name="Bahkali A.H."/>
            <person name="Beenen H.G."/>
            <person name="Chettri P."/>
            <person name="Cox M.P."/>
            <person name="Datema E."/>
            <person name="de Vries R.P."/>
            <person name="Dhillon B."/>
            <person name="Ganley A.R."/>
            <person name="Griffiths S.A."/>
            <person name="Guo Y."/>
            <person name="Hamelin R.C."/>
            <person name="Henrissat B."/>
            <person name="Kabir M.S."/>
            <person name="Jashni M.K."/>
            <person name="Kema G."/>
            <person name="Klaubauf S."/>
            <person name="Lapidus A."/>
            <person name="Levasseur A."/>
            <person name="Lindquist E."/>
            <person name="Mehrabi R."/>
            <person name="Ohm R.A."/>
            <person name="Owen T.J."/>
            <person name="Salamov A."/>
            <person name="Schwelm A."/>
            <person name="Schijlen E."/>
            <person name="Sun H."/>
            <person name="van den Burg H.A."/>
            <person name="van Ham R.C.H.J."/>
            <person name="Zhang S."/>
            <person name="Goodwin S.B."/>
            <person name="Grigoriev I.V."/>
            <person name="Collemare J."/>
            <person name="Bradshaw R.E."/>
        </authorList>
    </citation>
    <scope>NUCLEOTIDE SEQUENCE [LARGE SCALE GENOMIC DNA]</scope>
    <source>
        <strain evidence="3">NZE10 / CBS 128990</strain>
    </source>
</reference>
<gene>
    <name evidence="2" type="ORF">DOTSEDRAFT_74957</name>
</gene>
<feature type="domain" description="F-box" evidence="1">
    <location>
        <begin position="11"/>
        <end position="80"/>
    </location>
</feature>
<dbReference type="OMA" id="SHTTHAC"/>
<accession>N1PG93</accession>
<protein>
    <recommendedName>
        <fullName evidence="1">F-box domain-containing protein</fullName>
    </recommendedName>
</protein>
<dbReference type="Pfam" id="PF13013">
    <property type="entry name" value="F-box-like_2"/>
    <property type="match status" value="1"/>
</dbReference>
<organism evidence="2 3">
    <name type="scientific">Dothistroma septosporum (strain NZE10 / CBS 128990)</name>
    <name type="common">Red band needle blight fungus</name>
    <name type="synonym">Mycosphaerella pini</name>
    <dbReference type="NCBI Taxonomy" id="675120"/>
    <lineage>
        <taxon>Eukaryota</taxon>
        <taxon>Fungi</taxon>
        <taxon>Dikarya</taxon>
        <taxon>Ascomycota</taxon>
        <taxon>Pezizomycotina</taxon>
        <taxon>Dothideomycetes</taxon>
        <taxon>Dothideomycetidae</taxon>
        <taxon>Mycosphaerellales</taxon>
        <taxon>Mycosphaerellaceae</taxon>
        <taxon>Dothistroma</taxon>
    </lineage>
</organism>
<keyword evidence="3" id="KW-1185">Reference proteome</keyword>
<evidence type="ECO:0000313" key="3">
    <source>
        <dbReference type="Proteomes" id="UP000016933"/>
    </source>
</evidence>
<evidence type="ECO:0000259" key="1">
    <source>
        <dbReference type="Pfam" id="PF13013"/>
    </source>
</evidence>
<dbReference type="EMBL" id="KB446544">
    <property type="protein sequence ID" value="EME40326.1"/>
    <property type="molecule type" value="Genomic_DNA"/>
</dbReference>
<dbReference type="AlphaFoldDB" id="N1PG93"/>
<dbReference type="InterPro" id="IPR001810">
    <property type="entry name" value="F-box_dom"/>
</dbReference>
<reference evidence="2 3" key="2">
    <citation type="journal article" date="2012" name="PLoS Pathog.">
        <title>Diverse lifestyles and strategies of plant pathogenesis encoded in the genomes of eighteen Dothideomycetes fungi.</title>
        <authorList>
            <person name="Ohm R.A."/>
            <person name="Feau N."/>
            <person name="Henrissat B."/>
            <person name="Schoch C.L."/>
            <person name="Horwitz B.A."/>
            <person name="Barry K.W."/>
            <person name="Condon B.J."/>
            <person name="Copeland A.C."/>
            <person name="Dhillon B."/>
            <person name="Glaser F."/>
            <person name="Hesse C.N."/>
            <person name="Kosti I."/>
            <person name="LaButti K."/>
            <person name="Lindquist E.A."/>
            <person name="Lucas S."/>
            <person name="Salamov A.A."/>
            <person name="Bradshaw R.E."/>
            <person name="Ciuffetti L."/>
            <person name="Hamelin R.C."/>
            <person name="Kema G.H.J."/>
            <person name="Lawrence C."/>
            <person name="Scott J.A."/>
            <person name="Spatafora J.W."/>
            <person name="Turgeon B.G."/>
            <person name="de Wit P.J.G.M."/>
            <person name="Zhong S."/>
            <person name="Goodwin S.B."/>
            <person name="Grigoriev I.V."/>
        </authorList>
    </citation>
    <scope>NUCLEOTIDE SEQUENCE [LARGE SCALE GENOMIC DNA]</scope>
    <source>
        <strain evidence="3">NZE10 / CBS 128990</strain>
    </source>
</reference>
<dbReference type="HOGENOM" id="CLU_1240112_0_0_1"/>
<evidence type="ECO:0000313" key="2">
    <source>
        <dbReference type="EMBL" id="EME40326.1"/>
    </source>
</evidence>
<proteinExistence type="predicted"/>
<dbReference type="Proteomes" id="UP000016933">
    <property type="component" value="Unassembled WGS sequence"/>
</dbReference>